<evidence type="ECO:0000313" key="2">
    <source>
        <dbReference type="EMBL" id="EKD24785.1"/>
    </source>
</evidence>
<feature type="transmembrane region" description="Helical" evidence="1">
    <location>
        <begin position="212"/>
        <end position="231"/>
    </location>
</feature>
<name>K1X3X9_9BACT</name>
<sequence length="481" mass="57600">MFETWFLLLIKALLYNIVLPLIPGILFLWIFFGKKINGMLLYLLWWFIGAGVVAFSLFNLQFIHFWIGIGEYFLVLWLLIVIFVGILLYKKSSFKEYIPTLKIKNIFPQIKESFLGLSKIEKIFTWVGWISWIFLLIITFLHVTHFPTYADDSFQNWNGPAYNIYQDGGVKMFWEKTEILGRWRLGYPIYIPMYKATISKFLWGFNDIYINLWQWLVFFGMLLFIFTITFAKTKNIFHSILPIGLIAWLPLLFFHTSEGYMELPCAVYSILTIRAFWKFLEEKEYTYISLALLFWFMLSHIKNDWLLWYFAGILIAFVCILVVSKTLSSFVQWFLKDKPAILSSLFYFFFFLLPFLIVRSINNLWFNPVATNEWWIWFSQTTHWEIFSVFPSIFMKMDNYNVILIVLLLLGWFLYTQKKNFNKYFLALSWSVIFIVFVLVFLFTENYAFVMNQTTVNRVFTMCFLIILSFSGILLHNHHDE</sequence>
<keyword evidence="1" id="KW-1133">Transmembrane helix</keyword>
<feature type="transmembrane region" description="Helical" evidence="1">
    <location>
        <begin position="339"/>
        <end position="358"/>
    </location>
</feature>
<proteinExistence type="predicted"/>
<dbReference type="AlphaFoldDB" id="K1X3X9"/>
<dbReference type="EMBL" id="AMFJ01036159">
    <property type="protein sequence ID" value="EKD24785.1"/>
    <property type="molecule type" value="Genomic_DNA"/>
</dbReference>
<feature type="transmembrane region" description="Helical" evidence="1">
    <location>
        <begin position="455"/>
        <end position="475"/>
    </location>
</feature>
<feature type="transmembrane region" description="Helical" evidence="1">
    <location>
        <begin position="123"/>
        <end position="143"/>
    </location>
</feature>
<evidence type="ECO:0000256" key="1">
    <source>
        <dbReference type="SAM" id="Phobius"/>
    </source>
</evidence>
<keyword evidence="1" id="KW-0812">Transmembrane</keyword>
<feature type="transmembrane region" description="Helical" evidence="1">
    <location>
        <begin position="307"/>
        <end position="327"/>
    </location>
</feature>
<protein>
    <recommendedName>
        <fullName evidence="3">Glycosyltransferase RgtA/B/C/D-like domain-containing protein</fullName>
    </recommendedName>
</protein>
<feature type="transmembrane region" description="Helical" evidence="1">
    <location>
        <begin position="12"/>
        <end position="32"/>
    </location>
</feature>
<keyword evidence="1" id="KW-0472">Membrane</keyword>
<gene>
    <name evidence="2" type="ORF">ACD_80C00152G0004</name>
</gene>
<feature type="transmembrane region" description="Helical" evidence="1">
    <location>
        <begin position="424"/>
        <end position="443"/>
    </location>
</feature>
<feature type="transmembrane region" description="Helical" evidence="1">
    <location>
        <begin position="64"/>
        <end position="89"/>
    </location>
</feature>
<feature type="transmembrane region" description="Helical" evidence="1">
    <location>
        <begin position="39"/>
        <end position="58"/>
    </location>
</feature>
<feature type="transmembrane region" description="Helical" evidence="1">
    <location>
        <begin position="236"/>
        <end position="254"/>
    </location>
</feature>
<comment type="caution">
    <text evidence="2">The sequence shown here is derived from an EMBL/GenBank/DDBJ whole genome shotgun (WGS) entry which is preliminary data.</text>
</comment>
<feature type="transmembrane region" description="Helical" evidence="1">
    <location>
        <begin position="284"/>
        <end position="301"/>
    </location>
</feature>
<reference evidence="2" key="1">
    <citation type="journal article" date="2012" name="Science">
        <title>Fermentation, hydrogen, and sulfur metabolism in multiple uncultivated bacterial phyla.</title>
        <authorList>
            <person name="Wrighton K.C."/>
            <person name="Thomas B.C."/>
            <person name="Sharon I."/>
            <person name="Miller C.S."/>
            <person name="Castelle C.J."/>
            <person name="VerBerkmoes N.C."/>
            <person name="Wilkins M.J."/>
            <person name="Hettich R.L."/>
            <person name="Lipton M.S."/>
            <person name="Williams K.H."/>
            <person name="Long P.E."/>
            <person name="Banfield J.F."/>
        </authorList>
    </citation>
    <scope>NUCLEOTIDE SEQUENCE [LARGE SCALE GENOMIC DNA]</scope>
</reference>
<feature type="transmembrane region" description="Helical" evidence="1">
    <location>
        <begin position="400"/>
        <end position="417"/>
    </location>
</feature>
<organism evidence="2">
    <name type="scientific">uncultured bacterium</name>
    <name type="common">gcode 4</name>
    <dbReference type="NCBI Taxonomy" id="1234023"/>
    <lineage>
        <taxon>Bacteria</taxon>
        <taxon>environmental samples</taxon>
    </lineage>
</organism>
<evidence type="ECO:0008006" key="3">
    <source>
        <dbReference type="Google" id="ProtNLM"/>
    </source>
</evidence>
<accession>K1X3X9</accession>